<evidence type="ECO:0000313" key="1">
    <source>
        <dbReference type="EMBL" id="KPH86512.1"/>
    </source>
</evidence>
<dbReference type="Gene3D" id="2.60.120.1110">
    <property type="match status" value="1"/>
</dbReference>
<organism evidence="1 2">
    <name type="scientific">Komagataeibacter intermedius AF2</name>
    <dbReference type="NCBI Taxonomy" id="1458464"/>
    <lineage>
        <taxon>Bacteria</taxon>
        <taxon>Pseudomonadati</taxon>
        <taxon>Pseudomonadota</taxon>
        <taxon>Alphaproteobacteria</taxon>
        <taxon>Acetobacterales</taxon>
        <taxon>Acetobacteraceae</taxon>
        <taxon>Komagataeibacter</taxon>
    </lineage>
</organism>
<dbReference type="EMBL" id="JUFX02000199">
    <property type="protein sequence ID" value="KPH86512.1"/>
    <property type="molecule type" value="Genomic_DNA"/>
</dbReference>
<comment type="caution">
    <text evidence="1">The sequence shown here is derived from an EMBL/GenBank/DDBJ whole genome shotgun (WGS) entry which is preliminary data.</text>
</comment>
<name>A0A0N1FB13_9PROT</name>
<proteinExistence type="predicted"/>
<gene>
    <name evidence="1" type="ORF">GLUCOINTEAF2_0202716</name>
</gene>
<reference evidence="1 2" key="1">
    <citation type="submission" date="2015-07" db="EMBL/GenBank/DDBJ databases">
        <title>Draft Genome Sequence of Komagataeibacter intermedius Strain AF2, Isolated from Kombucha Tea.</title>
        <authorList>
            <person name="Santos R.A."/>
            <person name="Berretta A.A."/>
            <person name="Barud H.S."/>
            <person name="Ribeiro S.J."/>
            <person name="Gonzalez-Garcia L.N."/>
            <person name="Zucchi T.D."/>
            <person name="Goldman G.H."/>
            <person name="Riano-Pachon D.M."/>
        </authorList>
    </citation>
    <scope>NUCLEOTIDE SEQUENCE [LARGE SCALE GENOMIC DNA]</scope>
    <source>
        <strain evidence="1 2">AF2</strain>
    </source>
</reference>
<dbReference type="Proteomes" id="UP000031553">
    <property type="component" value="Unassembled WGS sequence"/>
</dbReference>
<accession>A0A0N1FB13</accession>
<dbReference type="AlphaFoldDB" id="A0A0N1FB13"/>
<dbReference type="OrthoDB" id="8617484at2"/>
<sequence>MIIDGLLLFSNAQDLTALAAGAATPSTNIIDFSQNRDFGPTGPFKVFAECGTLPMPAGEPASAGAATVASGAVTAIAVASAGSGYSEAPAVTITGGGGTGATATAVLTDGKVSGIEVTAGGTGYTSAPTVTIAAPSDATMDVAVQISQDGTNWDTLEEFPGIDLGLLSQRTPFLVRAKPAFSNTLYRYMRLTYNPSVALTAGTVTAGINLDVPANVPYSRNYVA</sequence>
<dbReference type="RefSeq" id="WP_052279963.1">
    <property type="nucleotide sequence ID" value="NZ_JUFX02000199.1"/>
</dbReference>
<protein>
    <submittedName>
        <fullName evidence="1">Uncharacterized protein</fullName>
    </submittedName>
</protein>
<evidence type="ECO:0000313" key="2">
    <source>
        <dbReference type="Proteomes" id="UP000031553"/>
    </source>
</evidence>